<reference evidence="2 3" key="1">
    <citation type="journal article" date="2019" name="PLoS Negl. Trop. Dis.">
        <title>Revisiting the worldwide diversity of Leptospira species in the environment.</title>
        <authorList>
            <person name="Vincent A.T."/>
            <person name="Schiettekatte O."/>
            <person name="Bourhy P."/>
            <person name="Veyrier F.J."/>
            <person name="Picardeau M."/>
        </authorList>
    </citation>
    <scope>NUCLEOTIDE SEQUENCE [LARGE SCALE GENOMIC DNA]</scope>
    <source>
        <strain evidence="2 3">201702445</strain>
    </source>
</reference>
<dbReference type="AlphaFoldDB" id="A0A6N4QXF8"/>
<evidence type="ECO:0000313" key="2">
    <source>
        <dbReference type="EMBL" id="TGL85682.1"/>
    </source>
</evidence>
<evidence type="ECO:0008006" key="4">
    <source>
        <dbReference type="Google" id="ProtNLM"/>
    </source>
</evidence>
<feature type="transmembrane region" description="Helical" evidence="1">
    <location>
        <begin position="136"/>
        <end position="157"/>
    </location>
</feature>
<sequence length="231" mass="26938">MKLIEKIKEFASDNVFKREFKKTIHVHLHPETIQEISDKEFFKVTAKTHLIFLTLYIVVNFILSFLNLSYLVEYSQIMRGYLVEGKISVFMYLLNAFPYNIFFFAFFLLMFELYFSVGSYLTVRIFGEKNGSFLKCASLVISSNFYILLSLFPVLLFFTIMPNSAKRDIYYMILFIGFVSLFLIAGIILQTISFIRISKSAFEQNSGRAFLTWFSPLFAILLFLVWSLGPA</sequence>
<protein>
    <recommendedName>
        <fullName evidence="4">Yip1 domain-containing protein</fullName>
    </recommendedName>
</protein>
<name>A0A6N4QXF8_9LEPT</name>
<keyword evidence="1" id="KW-1133">Transmembrane helix</keyword>
<keyword evidence="1" id="KW-0472">Membrane</keyword>
<feature type="transmembrane region" description="Helical" evidence="1">
    <location>
        <begin position="50"/>
        <end position="72"/>
    </location>
</feature>
<evidence type="ECO:0000313" key="3">
    <source>
        <dbReference type="Proteomes" id="UP000297613"/>
    </source>
</evidence>
<dbReference type="RefSeq" id="WP_135569288.1">
    <property type="nucleotide sequence ID" value="NZ_RQGK01000032.1"/>
</dbReference>
<keyword evidence="1" id="KW-0812">Transmembrane</keyword>
<dbReference type="Proteomes" id="UP000297613">
    <property type="component" value="Unassembled WGS sequence"/>
</dbReference>
<feature type="transmembrane region" description="Helical" evidence="1">
    <location>
        <begin position="169"/>
        <end position="189"/>
    </location>
</feature>
<dbReference type="EMBL" id="RQGM01000028">
    <property type="protein sequence ID" value="TGL85682.1"/>
    <property type="molecule type" value="Genomic_DNA"/>
</dbReference>
<proteinExistence type="predicted"/>
<feature type="transmembrane region" description="Helical" evidence="1">
    <location>
        <begin position="210"/>
        <end position="229"/>
    </location>
</feature>
<accession>A0A6N4QXF8</accession>
<organism evidence="2 3">
    <name type="scientific">Leptospira yasudae</name>
    <dbReference type="NCBI Taxonomy" id="2202201"/>
    <lineage>
        <taxon>Bacteria</taxon>
        <taxon>Pseudomonadati</taxon>
        <taxon>Spirochaetota</taxon>
        <taxon>Spirochaetia</taxon>
        <taxon>Leptospirales</taxon>
        <taxon>Leptospiraceae</taxon>
        <taxon>Leptospira</taxon>
    </lineage>
</organism>
<feature type="transmembrane region" description="Helical" evidence="1">
    <location>
        <begin position="92"/>
        <end position="115"/>
    </location>
</feature>
<comment type="caution">
    <text evidence="2">The sequence shown here is derived from an EMBL/GenBank/DDBJ whole genome shotgun (WGS) entry which is preliminary data.</text>
</comment>
<gene>
    <name evidence="2" type="ORF">EHQ83_07485</name>
</gene>
<evidence type="ECO:0000256" key="1">
    <source>
        <dbReference type="SAM" id="Phobius"/>
    </source>
</evidence>